<dbReference type="GeneID" id="93675484"/>
<gene>
    <name evidence="3" type="ORF">SAMN05216230_10612</name>
    <name evidence="2" type="ORF">V0R55_08650</name>
</gene>
<evidence type="ECO:0000313" key="3">
    <source>
        <dbReference type="EMBL" id="SER16832.1"/>
    </source>
</evidence>
<evidence type="ECO:0000313" key="2">
    <source>
        <dbReference type="EMBL" id="MEE1880229.1"/>
    </source>
</evidence>
<dbReference type="AlphaFoldDB" id="A0A1H9LZJ2"/>
<feature type="transmembrane region" description="Helical" evidence="1">
    <location>
        <begin position="108"/>
        <end position="133"/>
    </location>
</feature>
<protein>
    <submittedName>
        <fullName evidence="3">Uncharacterized protein</fullName>
    </submittedName>
</protein>
<reference evidence="3 4" key="1">
    <citation type="submission" date="2016-10" db="EMBL/GenBank/DDBJ databases">
        <authorList>
            <person name="de Groot N.N."/>
        </authorList>
    </citation>
    <scope>NUCLEOTIDE SEQUENCE [LARGE SCALE GENOMIC DNA]</scope>
    <source>
        <strain evidence="3 4">LMG 27941</strain>
    </source>
</reference>
<dbReference type="RefSeq" id="WP_094011454.1">
    <property type="nucleotide sequence ID" value="NZ_CP128543.1"/>
</dbReference>
<feature type="transmembrane region" description="Helical" evidence="1">
    <location>
        <begin position="12"/>
        <end position="32"/>
    </location>
</feature>
<evidence type="ECO:0000313" key="5">
    <source>
        <dbReference type="Proteomes" id="UP001329505"/>
    </source>
</evidence>
<keyword evidence="5" id="KW-1185">Reference proteome</keyword>
<sequence>MGRSLTRLLQGLGLIPVAYLFVCLMVASVGHSTFSLELPTLTDPDSNSTAELMLGTLPAQLLFLLLSVFLASRQLLIGTFVLAGTLAAWLQCQVFAEHFGTTWSSSEILILLGVNTPWLVLALIPGLALLLGVERLHKQSA</sequence>
<proteinExistence type="predicted"/>
<evidence type="ECO:0000313" key="4">
    <source>
        <dbReference type="Proteomes" id="UP000199221"/>
    </source>
</evidence>
<dbReference type="Proteomes" id="UP000199221">
    <property type="component" value="Unassembled WGS sequence"/>
</dbReference>
<organism evidence="3 4">
    <name type="scientific">Pseudomonas soli</name>
    <dbReference type="NCBI Taxonomy" id="1306993"/>
    <lineage>
        <taxon>Bacteria</taxon>
        <taxon>Pseudomonadati</taxon>
        <taxon>Pseudomonadota</taxon>
        <taxon>Gammaproteobacteria</taxon>
        <taxon>Pseudomonadales</taxon>
        <taxon>Pseudomonadaceae</taxon>
        <taxon>Pseudomonas</taxon>
    </lineage>
</organism>
<keyword evidence="1" id="KW-0472">Membrane</keyword>
<dbReference type="EMBL" id="JAZDQQ010000006">
    <property type="protein sequence ID" value="MEE1880229.1"/>
    <property type="molecule type" value="Genomic_DNA"/>
</dbReference>
<feature type="transmembrane region" description="Helical" evidence="1">
    <location>
        <begin position="75"/>
        <end position="96"/>
    </location>
</feature>
<dbReference type="Proteomes" id="UP001329505">
    <property type="component" value="Unassembled WGS sequence"/>
</dbReference>
<keyword evidence="1" id="KW-0812">Transmembrane</keyword>
<accession>A0A1H9LZJ2</accession>
<evidence type="ECO:0000256" key="1">
    <source>
        <dbReference type="SAM" id="Phobius"/>
    </source>
</evidence>
<feature type="transmembrane region" description="Helical" evidence="1">
    <location>
        <begin position="52"/>
        <end position="70"/>
    </location>
</feature>
<reference evidence="2 5" key="2">
    <citation type="submission" date="2024-01" db="EMBL/GenBank/DDBJ databases">
        <title>Unpublished Manusciprt.</title>
        <authorList>
            <person name="Duman M."/>
            <person name="Valdes E.G."/>
            <person name="Ajmi N."/>
            <person name="Altun S."/>
            <person name="Saticioglu I.B."/>
        </authorList>
    </citation>
    <scope>NUCLEOTIDE SEQUENCE [LARGE SCALE GENOMIC DNA]</scope>
    <source>
        <strain evidence="2 5">139P</strain>
    </source>
</reference>
<dbReference type="EMBL" id="FOEQ01000006">
    <property type="protein sequence ID" value="SER16832.1"/>
    <property type="molecule type" value="Genomic_DNA"/>
</dbReference>
<name>A0A1H9LZJ2_9PSED</name>
<keyword evidence="1" id="KW-1133">Transmembrane helix</keyword>